<dbReference type="GO" id="GO:0009626">
    <property type="term" value="P:plant-type hypersensitive response"/>
    <property type="evidence" value="ECO:0007669"/>
    <property type="project" value="UniProtKB-KW"/>
</dbReference>
<reference evidence="9" key="2">
    <citation type="journal article" date="2018" name="BMC Genomics">
        <title>A manually annotated Actinidia chinensis var. chinensis (kiwifruit) genome highlights the challenges associated with draft genomes and gene prediction in plants.</title>
        <authorList>
            <person name="Pilkington S.M."/>
            <person name="Crowhurst R."/>
            <person name="Hilario E."/>
            <person name="Nardozza S."/>
            <person name="Fraser L."/>
            <person name="Peng Y."/>
            <person name="Gunaseelan K."/>
            <person name="Simpson R."/>
            <person name="Tahir J."/>
            <person name="Deroles S.C."/>
            <person name="Templeton K."/>
            <person name="Luo Z."/>
            <person name="Davy M."/>
            <person name="Cheng C."/>
            <person name="McNeilage M."/>
            <person name="Scaglione D."/>
            <person name="Liu Y."/>
            <person name="Zhang Q."/>
            <person name="Datson P."/>
            <person name="De Silva N."/>
            <person name="Gardiner S.E."/>
            <person name="Bassett H."/>
            <person name="Chagne D."/>
            <person name="McCallum J."/>
            <person name="Dzierzon H."/>
            <person name="Deng C."/>
            <person name="Wang Y.Y."/>
            <person name="Barron L."/>
            <person name="Manako K."/>
            <person name="Bowen J."/>
            <person name="Foster T.M."/>
            <person name="Erridge Z.A."/>
            <person name="Tiffin H."/>
            <person name="Waite C.N."/>
            <person name="Davies K.M."/>
            <person name="Grierson E.P."/>
            <person name="Laing W.A."/>
            <person name="Kirk R."/>
            <person name="Chen X."/>
            <person name="Wood M."/>
            <person name="Montefiori M."/>
            <person name="Brummell D.A."/>
            <person name="Schwinn K.E."/>
            <person name="Catanach A."/>
            <person name="Fullerton C."/>
            <person name="Li D."/>
            <person name="Meiyalaghan S."/>
            <person name="Nieuwenhuizen N."/>
            <person name="Read N."/>
            <person name="Prakash R."/>
            <person name="Hunter D."/>
            <person name="Zhang H."/>
            <person name="McKenzie M."/>
            <person name="Knabel M."/>
            <person name="Harris A."/>
            <person name="Allan A.C."/>
            <person name="Gleave A."/>
            <person name="Chen A."/>
            <person name="Janssen B.J."/>
            <person name="Plunkett B."/>
            <person name="Ampomah-Dwamena C."/>
            <person name="Voogd C."/>
            <person name="Leif D."/>
            <person name="Lafferty D."/>
            <person name="Souleyre E.J.F."/>
            <person name="Varkonyi-Gasic E."/>
            <person name="Gambi F."/>
            <person name="Hanley J."/>
            <person name="Yao J.L."/>
            <person name="Cheung J."/>
            <person name="David K.M."/>
            <person name="Warren B."/>
            <person name="Marsh K."/>
            <person name="Snowden K.C."/>
            <person name="Lin-Wang K."/>
            <person name="Brian L."/>
            <person name="Martinez-Sanchez M."/>
            <person name="Wang M."/>
            <person name="Ileperuma N."/>
            <person name="Macnee N."/>
            <person name="Campin R."/>
            <person name="McAtee P."/>
            <person name="Drummond R.S.M."/>
            <person name="Espley R.V."/>
            <person name="Ireland H.S."/>
            <person name="Wu R."/>
            <person name="Atkinson R.G."/>
            <person name="Karunairetnam S."/>
            <person name="Bulley S."/>
            <person name="Chunkath S."/>
            <person name="Hanley Z."/>
            <person name="Storey R."/>
            <person name="Thrimawithana A.H."/>
            <person name="Thomson S."/>
            <person name="David C."/>
            <person name="Testolin R."/>
            <person name="Huang H."/>
            <person name="Hellens R.P."/>
            <person name="Schaffer R.J."/>
        </authorList>
    </citation>
    <scope>NUCLEOTIDE SEQUENCE [LARGE SCALE GENOMIC DNA]</scope>
    <source>
        <strain evidence="9">cv. Red5</strain>
    </source>
</reference>
<sequence length="264" mass="30893">MAKEEKKEKVEVKEISAVYKVHLHCPKCAHDIKRPLLRTQGVQSVDVKFEKGEITVKGSIDEKKIHKQIEKLSKRKVEILPAPAKGKEIVVEKKETKQTTVHKTTIKVYMHCDKCEHDLRKKLLKHQGIHSVKTDMKAQTITIEGIIEPEKLLTYMKKRVHKHAEIIIPKHEKKEEKKEKEEVKKEEVKKEKEKEKEKEEVKKEEVKKEKEKEVKSTETTKIVEFKEEKKVEAKDADGKVPYFVHYVYAPQLFSDENPNACSIM</sequence>
<dbReference type="PROSITE" id="PS50846">
    <property type="entry name" value="HMA_2"/>
    <property type="match status" value="2"/>
</dbReference>
<keyword evidence="2" id="KW-0488">Methylation</keyword>
<dbReference type="Proteomes" id="UP000241394">
    <property type="component" value="Chromosome LG15"/>
</dbReference>
<dbReference type="AlphaFoldDB" id="A0A2R6QKY2"/>
<keyword evidence="3" id="KW-0479">Metal-binding</keyword>
<evidence type="ECO:0000256" key="3">
    <source>
        <dbReference type="ARBA" id="ARBA00022723"/>
    </source>
</evidence>
<keyword evidence="9" id="KW-1185">Reference proteome</keyword>
<dbReference type="GO" id="GO:0016020">
    <property type="term" value="C:membrane"/>
    <property type="evidence" value="ECO:0007669"/>
    <property type="project" value="UniProtKB-SubCell"/>
</dbReference>
<dbReference type="InterPro" id="IPR006121">
    <property type="entry name" value="HMA_dom"/>
</dbReference>
<dbReference type="Gramene" id="PSS10073">
    <property type="protein sequence ID" value="PSS10073"/>
    <property type="gene ID" value="CEY00_Acc17161"/>
</dbReference>
<protein>
    <submittedName>
        <fullName evidence="8">Heavy metal-associated isoprenylated plant protein</fullName>
    </submittedName>
</protein>
<evidence type="ECO:0000313" key="8">
    <source>
        <dbReference type="EMBL" id="PSS10073.1"/>
    </source>
</evidence>
<keyword evidence="4" id="KW-0636">Prenylation</keyword>
<gene>
    <name evidence="8" type="ORF">CEY00_Acc17161</name>
</gene>
<evidence type="ECO:0000256" key="2">
    <source>
        <dbReference type="ARBA" id="ARBA00022481"/>
    </source>
</evidence>
<accession>A0A2R6QKY2</accession>
<dbReference type="Pfam" id="PF00403">
    <property type="entry name" value="HMA"/>
    <property type="match status" value="2"/>
</dbReference>
<dbReference type="PANTHER" id="PTHR46195">
    <property type="entry name" value="HEAVY METAL-ASSOCIATED ISOPRENYLATED PLANT PROTEIN 7"/>
    <property type="match status" value="1"/>
</dbReference>
<dbReference type="EMBL" id="NKQK01000015">
    <property type="protein sequence ID" value="PSS10073.1"/>
    <property type="molecule type" value="Genomic_DNA"/>
</dbReference>
<comment type="caution">
    <text evidence="8">The sequence shown here is derived from an EMBL/GenBank/DDBJ whole genome shotgun (WGS) entry which is preliminary data.</text>
</comment>
<keyword evidence="4" id="KW-0449">Lipoprotein</keyword>
<dbReference type="InterPro" id="IPR044577">
    <property type="entry name" value="HIPP4/7/8/17/18/19"/>
</dbReference>
<organism evidence="8 9">
    <name type="scientific">Actinidia chinensis var. chinensis</name>
    <name type="common">Chinese soft-hair kiwi</name>
    <dbReference type="NCBI Taxonomy" id="1590841"/>
    <lineage>
        <taxon>Eukaryota</taxon>
        <taxon>Viridiplantae</taxon>
        <taxon>Streptophyta</taxon>
        <taxon>Embryophyta</taxon>
        <taxon>Tracheophyta</taxon>
        <taxon>Spermatophyta</taxon>
        <taxon>Magnoliopsida</taxon>
        <taxon>eudicotyledons</taxon>
        <taxon>Gunneridae</taxon>
        <taxon>Pentapetalae</taxon>
        <taxon>asterids</taxon>
        <taxon>Ericales</taxon>
        <taxon>Actinidiaceae</taxon>
        <taxon>Actinidia</taxon>
    </lineage>
</organism>
<dbReference type="InParanoid" id="A0A2R6QKY2"/>
<feature type="domain" description="HMA" evidence="7">
    <location>
        <begin position="101"/>
        <end position="165"/>
    </location>
</feature>
<dbReference type="Gene3D" id="3.30.70.100">
    <property type="match status" value="2"/>
</dbReference>
<comment type="subcellular location">
    <subcellularLocation>
        <location evidence="1">Membrane</location>
        <topology evidence="1">Peripheral membrane protein</topology>
    </subcellularLocation>
</comment>
<dbReference type="FunCoup" id="A0A2R6QKY2">
    <property type="interactions" value="42"/>
</dbReference>
<dbReference type="OrthoDB" id="688249at2759"/>
<feature type="domain" description="HMA" evidence="7">
    <location>
        <begin position="14"/>
        <end position="77"/>
    </location>
</feature>
<comment type="similarity">
    <text evidence="5">Belongs to the HIPP family.</text>
</comment>
<evidence type="ECO:0000256" key="6">
    <source>
        <dbReference type="SAM" id="MobiDB-lite"/>
    </source>
</evidence>
<dbReference type="CDD" id="cd00371">
    <property type="entry name" value="HMA"/>
    <property type="match status" value="2"/>
</dbReference>
<name>A0A2R6QKY2_ACTCC</name>
<feature type="region of interest" description="Disordered" evidence="6">
    <location>
        <begin position="171"/>
        <end position="213"/>
    </location>
</feature>
<reference evidence="8 9" key="1">
    <citation type="submission" date="2017-07" db="EMBL/GenBank/DDBJ databases">
        <title>An improved, manually edited Actinidia chinensis var. chinensis (kiwifruit) genome highlights the challenges associated with draft genomes and gene prediction in plants.</title>
        <authorList>
            <person name="Pilkington S."/>
            <person name="Crowhurst R."/>
            <person name="Hilario E."/>
            <person name="Nardozza S."/>
            <person name="Fraser L."/>
            <person name="Peng Y."/>
            <person name="Gunaseelan K."/>
            <person name="Simpson R."/>
            <person name="Tahir J."/>
            <person name="Deroles S."/>
            <person name="Templeton K."/>
            <person name="Luo Z."/>
            <person name="Davy M."/>
            <person name="Cheng C."/>
            <person name="Mcneilage M."/>
            <person name="Scaglione D."/>
            <person name="Liu Y."/>
            <person name="Zhang Q."/>
            <person name="Datson P."/>
            <person name="De Silva N."/>
            <person name="Gardiner S."/>
            <person name="Bassett H."/>
            <person name="Chagne D."/>
            <person name="Mccallum J."/>
            <person name="Dzierzon H."/>
            <person name="Deng C."/>
            <person name="Wang Y.-Y."/>
            <person name="Barron N."/>
            <person name="Manako K."/>
            <person name="Bowen J."/>
            <person name="Foster T."/>
            <person name="Erridge Z."/>
            <person name="Tiffin H."/>
            <person name="Waite C."/>
            <person name="Davies K."/>
            <person name="Grierson E."/>
            <person name="Laing W."/>
            <person name="Kirk R."/>
            <person name="Chen X."/>
            <person name="Wood M."/>
            <person name="Montefiori M."/>
            <person name="Brummell D."/>
            <person name="Schwinn K."/>
            <person name="Catanach A."/>
            <person name="Fullerton C."/>
            <person name="Li D."/>
            <person name="Meiyalaghan S."/>
            <person name="Nieuwenhuizen N."/>
            <person name="Read N."/>
            <person name="Prakash R."/>
            <person name="Hunter D."/>
            <person name="Zhang H."/>
            <person name="Mckenzie M."/>
            <person name="Knabel M."/>
            <person name="Harris A."/>
            <person name="Allan A."/>
            <person name="Chen A."/>
            <person name="Janssen B."/>
            <person name="Plunkett B."/>
            <person name="Dwamena C."/>
            <person name="Voogd C."/>
            <person name="Leif D."/>
            <person name="Lafferty D."/>
            <person name="Souleyre E."/>
            <person name="Varkonyi-Gasic E."/>
            <person name="Gambi F."/>
            <person name="Hanley J."/>
            <person name="Yao J.-L."/>
            <person name="Cheung J."/>
            <person name="David K."/>
            <person name="Warren B."/>
            <person name="Marsh K."/>
            <person name="Snowden K."/>
            <person name="Lin-Wang K."/>
            <person name="Brian L."/>
            <person name="Martinez-Sanchez M."/>
            <person name="Wang M."/>
            <person name="Ileperuma N."/>
            <person name="Macnee N."/>
            <person name="Campin R."/>
            <person name="Mcatee P."/>
            <person name="Drummond R."/>
            <person name="Espley R."/>
            <person name="Ireland H."/>
            <person name="Wu R."/>
            <person name="Atkinson R."/>
            <person name="Karunairetnam S."/>
            <person name="Bulley S."/>
            <person name="Chunkath S."/>
            <person name="Hanley Z."/>
            <person name="Storey R."/>
            <person name="Thrimawithana A."/>
            <person name="Thomson S."/>
            <person name="David C."/>
            <person name="Testolin R."/>
        </authorList>
    </citation>
    <scope>NUCLEOTIDE SEQUENCE [LARGE SCALE GENOMIC DNA]</scope>
    <source>
        <strain evidence="9">cv. Red5</strain>
        <tissue evidence="8">Young leaf</tissue>
    </source>
</reference>
<evidence type="ECO:0000259" key="7">
    <source>
        <dbReference type="PROSITE" id="PS50846"/>
    </source>
</evidence>
<evidence type="ECO:0000256" key="1">
    <source>
        <dbReference type="ARBA" id="ARBA00004170"/>
    </source>
</evidence>
<dbReference type="InterPro" id="IPR036163">
    <property type="entry name" value="HMA_dom_sf"/>
</dbReference>
<proteinExistence type="inferred from homology"/>
<dbReference type="OMA" id="VIKTHKM"/>
<evidence type="ECO:0000313" key="9">
    <source>
        <dbReference type="Proteomes" id="UP000241394"/>
    </source>
</evidence>
<dbReference type="PANTHER" id="PTHR46195:SF12">
    <property type="entry name" value="HEAVY METAL-ASSOCIATED ISOPRENYLATED PLANT PROTEIN 4"/>
    <property type="match status" value="1"/>
</dbReference>
<dbReference type="SUPFAM" id="SSF55008">
    <property type="entry name" value="HMA, heavy metal-associated domain"/>
    <property type="match status" value="2"/>
</dbReference>
<dbReference type="GO" id="GO:0046872">
    <property type="term" value="F:metal ion binding"/>
    <property type="evidence" value="ECO:0007669"/>
    <property type="project" value="UniProtKB-KW"/>
</dbReference>
<dbReference type="STRING" id="1590841.A0A2R6QKY2"/>
<evidence type="ECO:0000256" key="5">
    <source>
        <dbReference type="ARBA" id="ARBA00024045"/>
    </source>
</evidence>
<evidence type="ECO:0000256" key="4">
    <source>
        <dbReference type="ARBA" id="ARBA00023289"/>
    </source>
</evidence>